<evidence type="ECO:0000256" key="3">
    <source>
        <dbReference type="ARBA" id="ARBA00022801"/>
    </source>
</evidence>
<feature type="domain" description="Metalloprotease TldD/E C-terminal" evidence="6">
    <location>
        <begin position="243"/>
        <end position="457"/>
    </location>
</feature>
<dbReference type="Proteomes" id="UP001551675">
    <property type="component" value="Unassembled WGS sequence"/>
</dbReference>
<dbReference type="Pfam" id="PF01523">
    <property type="entry name" value="PmbA_TldD_1st"/>
    <property type="match status" value="1"/>
</dbReference>
<evidence type="ECO:0000256" key="1">
    <source>
        <dbReference type="ARBA" id="ARBA00005836"/>
    </source>
</evidence>
<reference evidence="8 9" key="1">
    <citation type="submission" date="2024-06" db="EMBL/GenBank/DDBJ databases">
        <title>The Natural Products Discovery Center: Release of the First 8490 Sequenced Strains for Exploring Actinobacteria Biosynthetic Diversity.</title>
        <authorList>
            <person name="Kalkreuter E."/>
            <person name="Kautsar S.A."/>
            <person name="Yang D."/>
            <person name="Bader C.D."/>
            <person name="Teijaro C.N."/>
            <person name="Fluegel L."/>
            <person name="Davis C.M."/>
            <person name="Simpson J.R."/>
            <person name="Lauterbach L."/>
            <person name="Steele A.D."/>
            <person name="Gui C."/>
            <person name="Meng S."/>
            <person name="Li G."/>
            <person name="Viehrig K."/>
            <person name="Ye F."/>
            <person name="Su P."/>
            <person name="Kiefer A.F."/>
            <person name="Nichols A."/>
            <person name="Cepeda A.J."/>
            <person name="Yan W."/>
            <person name="Fan B."/>
            <person name="Jiang Y."/>
            <person name="Adhikari A."/>
            <person name="Zheng C.-J."/>
            <person name="Schuster L."/>
            <person name="Cowan T.M."/>
            <person name="Smanski M.J."/>
            <person name="Chevrette M.G."/>
            <person name="De Carvalho L.P.S."/>
            <person name="Shen B."/>
        </authorList>
    </citation>
    <scope>NUCLEOTIDE SEQUENCE [LARGE SCALE GENOMIC DNA]</scope>
    <source>
        <strain evidence="8 9">NPDC050100</strain>
    </source>
</reference>
<dbReference type="InterPro" id="IPR002510">
    <property type="entry name" value="Metalloprtase-TldD/E_N"/>
</dbReference>
<keyword evidence="2" id="KW-0645">Protease</keyword>
<feature type="domain" description="Metalloprotease TldD/E N-terminal" evidence="5">
    <location>
        <begin position="30"/>
        <end position="94"/>
    </location>
</feature>
<dbReference type="PANTHER" id="PTHR30624:SF10">
    <property type="entry name" value="CONSERVED PROTEIN"/>
    <property type="match status" value="1"/>
</dbReference>
<dbReference type="RefSeq" id="WP_358140152.1">
    <property type="nucleotide sequence ID" value="NZ_JBFALK010000026.1"/>
</dbReference>
<gene>
    <name evidence="8" type="ORF">AB0I59_35880</name>
</gene>
<dbReference type="EMBL" id="JBFALK010000026">
    <property type="protein sequence ID" value="MEV0974002.1"/>
    <property type="molecule type" value="Genomic_DNA"/>
</dbReference>
<dbReference type="InterPro" id="IPR045569">
    <property type="entry name" value="Metalloprtase-TldD/E_C"/>
</dbReference>
<dbReference type="Pfam" id="PF19290">
    <property type="entry name" value="PmbA_TldD_2nd"/>
    <property type="match status" value="1"/>
</dbReference>
<comment type="similarity">
    <text evidence="1">Belongs to the peptidase U62 family.</text>
</comment>
<protein>
    <submittedName>
        <fullName evidence="8">TldD/PmbA family protein</fullName>
    </submittedName>
</protein>
<dbReference type="InterPro" id="IPR045570">
    <property type="entry name" value="Metalloprtase-TldD/E_cen_dom"/>
</dbReference>
<feature type="domain" description="Metalloprotease TldD/E central" evidence="7">
    <location>
        <begin position="124"/>
        <end position="234"/>
    </location>
</feature>
<evidence type="ECO:0000259" key="7">
    <source>
        <dbReference type="Pfam" id="PF19290"/>
    </source>
</evidence>
<dbReference type="InterPro" id="IPR035068">
    <property type="entry name" value="TldD/PmbA_N"/>
</dbReference>
<keyword evidence="3" id="KW-0378">Hydrolase</keyword>
<dbReference type="InterPro" id="IPR036059">
    <property type="entry name" value="TldD/PmbA_sf"/>
</dbReference>
<accession>A0ABV3GR74</accession>
<dbReference type="SUPFAM" id="SSF111283">
    <property type="entry name" value="Putative modulator of DNA gyrase, PmbA/TldD"/>
    <property type="match status" value="1"/>
</dbReference>
<evidence type="ECO:0000259" key="6">
    <source>
        <dbReference type="Pfam" id="PF19289"/>
    </source>
</evidence>
<evidence type="ECO:0000256" key="2">
    <source>
        <dbReference type="ARBA" id="ARBA00022670"/>
    </source>
</evidence>
<evidence type="ECO:0000313" key="8">
    <source>
        <dbReference type="EMBL" id="MEV0974002.1"/>
    </source>
</evidence>
<dbReference type="Gene3D" id="3.30.2290.10">
    <property type="entry name" value="PmbA/TldD superfamily"/>
    <property type="match status" value="1"/>
</dbReference>
<name>A0ABV3GR74_MICGL</name>
<evidence type="ECO:0000256" key="4">
    <source>
        <dbReference type="ARBA" id="ARBA00023049"/>
    </source>
</evidence>
<proteinExistence type="inferred from homology"/>
<sequence length="491" mass="52916">MEPHGTPTGAMREITDRALDTAASAGADYADVRVVRRVEESVTVRTGRVESIASDESQGVGVRVFAYGAWGFAATHRYDADAIDRAADEAVRLAKGAAPSLRHRVSLAERPRAYGTYATPVREDPFALPLEVKVADLLDADAALAVPGVVSTASTYAAQREWKTFAATDGSLTEQVFTHVGAGIEAHAVKGSEHQRRSYPEARGGRWQQAGYEFIRELDLKGNAARCGEEAVALLSAPPCPEGPATVVIDPSQLYLQIHESCGHATELDRVFGAEASYAGTSFLTADLLDSRFRYGSDLVTLVADATVPGGPGSFGWDDEGVAAQRTTLVENGILTGYLTSRDTAPRIGRESGGTVRAESWNRLPLVRMTNVNLVPVPGMSLQDIVADTDDGLYLTQNRSWSIDDRRWNFQFGTEIAYEIKGGRLGRILKNPVYSGITPEFWRSCDAVADERSYVMYGNPNCAKGLPPQCVQVGHGTSGARFRGVRMGAGR</sequence>
<dbReference type="Pfam" id="PF19289">
    <property type="entry name" value="PmbA_TldD_3rd"/>
    <property type="match status" value="1"/>
</dbReference>
<evidence type="ECO:0000259" key="5">
    <source>
        <dbReference type="Pfam" id="PF01523"/>
    </source>
</evidence>
<dbReference type="PANTHER" id="PTHR30624">
    <property type="entry name" value="UNCHARACTERIZED PROTEIN TLDD AND PMBA"/>
    <property type="match status" value="1"/>
</dbReference>
<keyword evidence="9" id="KW-1185">Reference proteome</keyword>
<dbReference type="InterPro" id="IPR051463">
    <property type="entry name" value="Peptidase_U62_metallo"/>
</dbReference>
<keyword evidence="4" id="KW-0482">Metalloprotease</keyword>
<evidence type="ECO:0000313" key="9">
    <source>
        <dbReference type="Proteomes" id="UP001551675"/>
    </source>
</evidence>
<comment type="caution">
    <text evidence="8">The sequence shown here is derived from an EMBL/GenBank/DDBJ whole genome shotgun (WGS) entry which is preliminary data.</text>
</comment>
<organism evidence="8 9">
    <name type="scientific">Microtetraspora glauca</name>
    <dbReference type="NCBI Taxonomy" id="1996"/>
    <lineage>
        <taxon>Bacteria</taxon>
        <taxon>Bacillati</taxon>
        <taxon>Actinomycetota</taxon>
        <taxon>Actinomycetes</taxon>
        <taxon>Streptosporangiales</taxon>
        <taxon>Streptosporangiaceae</taxon>
        <taxon>Microtetraspora</taxon>
    </lineage>
</organism>